<dbReference type="EMBL" id="BAAAYG010000004">
    <property type="protein sequence ID" value="GAA3283370.1"/>
    <property type="molecule type" value="Genomic_DNA"/>
</dbReference>
<dbReference type="Pfam" id="PF20037">
    <property type="entry name" value="DUF6440"/>
    <property type="match status" value="1"/>
</dbReference>
<dbReference type="InterPro" id="IPR045515">
    <property type="entry name" value="DUF6440"/>
</dbReference>
<feature type="domain" description="DUF6440" evidence="1">
    <location>
        <begin position="5"/>
        <end position="52"/>
    </location>
</feature>
<accession>A0ABP6RB73</accession>
<evidence type="ECO:0000313" key="2">
    <source>
        <dbReference type="EMBL" id="GAA3283370.1"/>
    </source>
</evidence>
<comment type="caution">
    <text evidence="2">The sequence shown here is derived from an EMBL/GenBank/DDBJ whole genome shotgun (WGS) entry which is preliminary data.</text>
</comment>
<keyword evidence="3" id="KW-1185">Reference proteome</keyword>
<evidence type="ECO:0000259" key="1">
    <source>
        <dbReference type="Pfam" id="PF20037"/>
    </source>
</evidence>
<dbReference type="Proteomes" id="UP001501736">
    <property type="component" value="Unassembled WGS sequence"/>
</dbReference>
<organism evidence="2 3">
    <name type="scientific">Nesterenkonia halobia</name>
    <dbReference type="NCBI Taxonomy" id="37922"/>
    <lineage>
        <taxon>Bacteria</taxon>
        <taxon>Bacillati</taxon>
        <taxon>Actinomycetota</taxon>
        <taxon>Actinomycetes</taxon>
        <taxon>Micrococcales</taxon>
        <taxon>Micrococcaceae</taxon>
        <taxon>Nesterenkonia</taxon>
    </lineage>
</organism>
<dbReference type="RefSeq" id="WP_344719247.1">
    <property type="nucleotide sequence ID" value="NZ_BAAAYG010000004.1"/>
</dbReference>
<reference evidence="3" key="1">
    <citation type="journal article" date="2019" name="Int. J. Syst. Evol. Microbiol.">
        <title>The Global Catalogue of Microorganisms (GCM) 10K type strain sequencing project: providing services to taxonomists for standard genome sequencing and annotation.</title>
        <authorList>
            <consortium name="The Broad Institute Genomics Platform"/>
            <consortium name="The Broad Institute Genome Sequencing Center for Infectious Disease"/>
            <person name="Wu L."/>
            <person name="Ma J."/>
        </authorList>
    </citation>
    <scope>NUCLEOTIDE SEQUENCE [LARGE SCALE GENOMIC DNA]</scope>
    <source>
        <strain evidence="3">JCM 11483</strain>
    </source>
</reference>
<protein>
    <recommendedName>
        <fullName evidence="1">DUF6440 domain-containing protein</fullName>
    </recommendedName>
</protein>
<proteinExistence type="predicted"/>
<gene>
    <name evidence="2" type="ORF">GCM10020260_12020</name>
</gene>
<name>A0ABP6RB73_9MICC</name>
<sequence length="53" mass="5847">MENDRFQVELEEKSMSTLTQVLVDNETGVRYLFRQVGAASGMTLLVGEDGLPA</sequence>
<evidence type="ECO:0000313" key="3">
    <source>
        <dbReference type="Proteomes" id="UP001501736"/>
    </source>
</evidence>